<dbReference type="OrthoDB" id="9815654at2"/>
<accession>A0A101KXB7</accession>
<evidence type="ECO:0000313" key="6">
    <source>
        <dbReference type="Proteomes" id="UP000053176"/>
    </source>
</evidence>
<dbReference type="GO" id="GO:0003677">
    <property type="term" value="F:DNA binding"/>
    <property type="evidence" value="ECO:0007669"/>
    <property type="project" value="UniProtKB-KW"/>
</dbReference>
<evidence type="ECO:0000256" key="1">
    <source>
        <dbReference type="ARBA" id="ARBA00023015"/>
    </source>
</evidence>
<dbReference type="SMART" id="SM00345">
    <property type="entry name" value="HTH_GNTR"/>
    <property type="match status" value="1"/>
</dbReference>
<dbReference type="Pfam" id="PF07729">
    <property type="entry name" value="FCD"/>
    <property type="match status" value="1"/>
</dbReference>
<keyword evidence="2" id="KW-0238">DNA-binding</keyword>
<dbReference type="Gene3D" id="1.20.120.530">
    <property type="entry name" value="GntR ligand-binding domain-like"/>
    <property type="match status" value="1"/>
</dbReference>
<keyword evidence="1" id="KW-0805">Transcription regulation</keyword>
<dbReference type="SUPFAM" id="SSF46785">
    <property type="entry name" value="Winged helix' DNA-binding domain"/>
    <property type="match status" value="1"/>
</dbReference>
<dbReference type="PROSITE" id="PS50949">
    <property type="entry name" value="HTH_GNTR"/>
    <property type="match status" value="1"/>
</dbReference>
<dbReference type="PANTHER" id="PTHR43537">
    <property type="entry name" value="TRANSCRIPTIONAL REGULATOR, GNTR FAMILY"/>
    <property type="match status" value="1"/>
</dbReference>
<dbReference type="GO" id="GO:0003700">
    <property type="term" value="F:DNA-binding transcription factor activity"/>
    <property type="evidence" value="ECO:0007669"/>
    <property type="project" value="InterPro"/>
</dbReference>
<dbReference type="SMART" id="SM00895">
    <property type="entry name" value="FCD"/>
    <property type="match status" value="1"/>
</dbReference>
<dbReference type="PANTHER" id="PTHR43537:SF39">
    <property type="entry name" value="HTH-TYPE TRANSCRIPTIONAL REGULATOR MCBR"/>
    <property type="match status" value="1"/>
</dbReference>
<dbReference type="InterPro" id="IPR036388">
    <property type="entry name" value="WH-like_DNA-bd_sf"/>
</dbReference>
<dbReference type="Gene3D" id="1.10.10.10">
    <property type="entry name" value="Winged helix-like DNA-binding domain superfamily/Winged helix DNA-binding domain"/>
    <property type="match status" value="1"/>
</dbReference>
<dbReference type="InterPro" id="IPR011711">
    <property type="entry name" value="GntR_C"/>
</dbReference>
<name>A0A101KXB7_RHILI</name>
<evidence type="ECO:0000259" key="4">
    <source>
        <dbReference type="PROSITE" id="PS50949"/>
    </source>
</evidence>
<dbReference type="AlphaFoldDB" id="A0A101KXB7"/>
<organism evidence="5 6">
    <name type="scientific">Rhizobium loti</name>
    <name type="common">Mesorhizobium loti</name>
    <dbReference type="NCBI Taxonomy" id="381"/>
    <lineage>
        <taxon>Bacteria</taxon>
        <taxon>Pseudomonadati</taxon>
        <taxon>Pseudomonadota</taxon>
        <taxon>Alphaproteobacteria</taxon>
        <taxon>Hyphomicrobiales</taxon>
        <taxon>Phyllobacteriaceae</taxon>
        <taxon>Mesorhizobium</taxon>
    </lineage>
</organism>
<evidence type="ECO:0000256" key="2">
    <source>
        <dbReference type="ARBA" id="ARBA00023125"/>
    </source>
</evidence>
<dbReference type="Pfam" id="PF00392">
    <property type="entry name" value="GntR"/>
    <property type="match status" value="1"/>
</dbReference>
<gene>
    <name evidence="5" type="ORF">AU467_11000</name>
</gene>
<dbReference type="Proteomes" id="UP000053176">
    <property type="component" value="Unassembled WGS sequence"/>
</dbReference>
<evidence type="ECO:0000256" key="3">
    <source>
        <dbReference type="ARBA" id="ARBA00023163"/>
    </source>
</evidence>
<protein>
    <submittedName>
        <fullName evidence="5">GntR family transcriptional regulator</fullName>
    </submittedName>
</protein>
<dbReference type="InterPro" id="IPR000524">
    <property type="entry name" value="Tscrpt_reg_HTH_GntR"/>
</dbReference>
<evidence type="ECO:0000313" key="5">
    <source>
        <dbReference type="EMBL" id="KUM28681.1"/>
    </source>
</evidence>
<feature type="domain" description="HTH gntR-type" evidence="4">
    <location>
        <begin position="10"/>
        <end position="77"/>
    </location>
</feature>
<reference evidence="5 6" key="1">
    <citation type="submission" date="2015-12" db="EMBL/GenBank/DDBJ databases">
        <title>Draft genome sequence of Mesorhizobium sp. UFLA 01-765, a multitolerant efficient symbiont and plant-growth promoting strain isolated from Zn-mining soil using Leucaena leucocephala as a trap plant.</title>
        <authorList>
            <person name="Rangel W.M."/>
            <person name="Thijs S."/>
            <person name="Longatti S.M."/>
            <person name="Moreira F.M."/>
            <person name="Weyens N."/>
            <person name="Vangronsveld J."/>
            <person name="Van Hamme J.D."/>
            <person name="Bottos E.M."/>
            <person name="Rineau F."/>
        </authorList>
    </citation>
    <scope>NUCLEOTIDE SEQUENCE [LARGE SCALE GENOMIC DNA]</scope>
    <source>
        <strain evidence="5 6">UFLA 01-765</strain>
    </source>
</reference>
<proteinExistence type="predicted"/>
<keyword evidence="3" id="KW-0804">Transcription</keyword>
<dbReference type="SUPFAM" id="SSF48008">
    <property type="entry name" value="GntR ligand-binding domain-like"/>
    <property type="match status" value="1"/>
</dbReference>
<dbReference type="InterPro" id="IPR008920">
    <property type="entry name" value="TF_FadR/GntR_C"/>
</dbReference>
<comment type="caution">
    <text evidence="5">The sequence shown here is derived from an EMBL/GenBank/DDBJ whole genome shotgun (WGS) entry which is preliminary data.</text>
</comment>
<dbReference type="InterPro" id="IPR036390">
    <property type="entry name" value="WH_DNA-bd_sf"/>
</dbReference>
<sequence length="227" mass="25914">MNTMQPIEQGSLSARTYISLREALIAGNFRPGERLLMQDLAQRLGTSVTPVREACFRLISEQALELRSGRFVTVPELSRSRYWQVRLIRIALEGLAAELAVEHVSEADIERLVEIHRDFVSGETSGDAERARRANREFHFGVYRLSKMDMLIAQIESLWVSMGPILNVYYQQAENDYIGAAEHETLIEAFKARDKKAARKAIERDIVRGGMNLLRYFDEHDATAKRS</sequence>
<dbReference type="EMBL" id="LPWA01000002">
    <property type="protein sequence ID" value="KUM28681.1"/>
    <property type="molecule type" value="Genomic_DNA"/>
</dbReference>